<dbReference type="Gene3D" id="1.10.400.10">
    <property type="entry name" value="GI Alpha 1, domain 2-like"/>
    <property type="match status" value="1"/>
</dbReference>
<evidence type="ECO:0000256" key="1">
    <source>
        <dbReference type="ARBA" id="ARBA00003069"/>
    </source>
</evidence>
<dbReference type="SUPFAM" id="SSF52540">
    <property type="entry name" value="P-loop containing nucleoside triphosphate hydrolases"/>
    <property type="match status" value="1"/>
</dbReference>
<dbReference type="FunFam" id="1.10.400.10:FF:000010">
    <property type="entry name" value="Guanine nucleotide-binding protein alpha-13 subunit"/>
    <property type="match status" value="1"/>
</dbReference>
<evidence type="ECO:0000256" key="7">
    <source>
        <dbReference type="ARBA" id="ARBA00023134"/>
    </source>
</evidence>
<comment type="similarity">
    <text evidence="2">Belongs to the G-alpha family.</text>
</comment>
<dbReference type="PANTHER" id="PTHR10218:SF367">
    <property type="entry name" value="GUANINE NUCLEOTIDE-BINDING PROTEIN G(F) SUBUNIT ALPHA"/>
    <property type="match status" value="1"/>
</dbReference>
<name>A0AAD7Y767_MYTSE</name>
<protein>
    <recommendedName>
        <fullName evidence="13">Guanine nucleotide-binding protein G(F) subunit alpha</fullName>
    </recommendedName>
</protein>
<dbReference type="GO" id="GO:0046872">
    <property type="term" value="F:metal ion binding"/>
    <property type="evidence" value="ECO:0007669"/>
    <property type="project" value="UniProtKB-KW"/>
</dbReference>
<evidence type="ECO:0000256" key="9">
    <source>
        <dbReference type="PIRSR" id="PIRSR601019-1"/>
    </source>
</evidence>
<dbReference type="EMBL" id="JARGEI010000031">
    <property type="protein sequence ID" value="KAJ8704639.1"/>
    <property type="molecule type" value="Genomic_DNA"/>
</dbReference>
<evidence type="ECO:0000313" key="11">
    <source>
        <dbReference type="EMBL" id="KAJ8704639.1"/>
    </source>
</evidence>
<organism evidence="11 12">
    <name type="scientific">Mythimna separata</name>
    <name type="common">Oriental armyworm</name>
    <name type="synonym">Pseudaletia separata</name>
    <dbReference type="NCBI Taxonomy" id="271217"/>
    <lineage>
        <taxon>Eukaryota</taxon>
        <taxon>Metazoa</taxon>
        <taxon>Ecdysozoa</taxon>
        <taxon>Arthropoda</taxon>
        <taxon>Hexapoda</taxon>
        <taxon>Insecta</taxon>
        <taxon>Pterygota</taxon>
        <taxon>Neoptera</taxon>
        <taxon>Endopterygota</taxon>
        <taxon>Lepidoptera</taxon>
        <taxon>Glossata</taxon>
        <taxon>Ditrysia</taxon>
        <taxon>Noctuoidea</taxon>
        <taxon>Noctuidae</taxon>
        <taxon>Noctuinae</taxon>
        <taxon>Hadenini</taxon>
        <taxon>Mythimna</taxon>
    </lineage>
</organism>
<feature type="binding site" evidence="9">
    <location>
        <position position="359"/>
    </location>
    <ligand>
        <name>GTP</name>
        <dbReference type="ChEBI" id="CHEBI:37565"/>
    </ligand>
</feature>
<evidence type="ECO:0000256" key="6">
    <source>
        <dbReference type="ARBA" id="ARBA00022842"/>
    </source>
</evidence>
<feature type="binding site" evidence="10">
    <location>
        <position position="49"/>
    </location>
    <ligand>
        <name>Mg(2+)</name>
        <dbReference type="ChEBI" id="CHEBI:18420"/>
    </ligand>
</feature>
<feature type="binding site" evidence="9">
    <location>
        <begin position="45"/>
        <end position="50"/>
    </location>
    <ligand>
        <name>GTP</name>
        <dbReference type="ChEBI" id="CHEBI:37565"/>
    </ligand>
</feature>
<evidence type="ECO:0000256" key="8">
    <source>
        <dbReference type="ARBA" id="ARBA00023224"/>
    </source>
</evidence>
<comment type="subunit">
    <text evidence="3">G proteins are composed of 3 units; alpha, beta and gamma. The alpha chain contains the guanine nucleotide binding site.</text>
</comment>
<evidence type="ECO:0000256" key="5">
    <source>
        <dbReference type="ARBA" id="ARBA00022741"/>
    </source>
</evidence>
<evidence type="ECO:0000256" key="2">
    <source>
        <dbReference type="ARBA" id="ARBA00005804"/>
    </source>
</evidence>
<keyword evidence="12" id="KW-1185">Reference proteome</keyword>
<dbReference type="GO" id="GO:0031683">
    <property type="term" value="F:G-protein beta/gamma-subunit complex binding"/>
    <property type="evidence" value="ECO:0007669"/>
    <property type="project" value="InterPro"/>
</dbReference>
<dbReference type="GO" id="GO:0005834">
    <property type="term" value="C:heterotrimeric G-protein complex"/>
    <property type="evidence" value="ECO:0007669"/>
    <property type="project" value="TreeGrafter"/>
</dbReference>
<evidence type="ECO:0000256" key="10">
    <source>
        <dbReference type="PIRSR" id="PIRSR601019-2"/>
    </source>
</evidence>
<keyword evidence="5 9" id="KW-0547">Nucleotide-binding</keyword>
<feature type="binding site" evidence="9">
    <location>
        <begin position="151"/>
        <end position="152"/>
    </location>
    <ligand>
        <name>GTP</name>
        <dbReference type="ChEBI" id="CHEBI:37565"/>
    </ligand>
</feature>
<dbReference type="Gene3D" id="3.40.50.300">
    <property type="entry name" value="P-loop containing nucleotide triphosphate hydrolases"/>
    <property type="match status" value="1"/>
</dbReference>
<feature type="binding site" evidence="9">
    <location>
        <begin position="209"/>
        <end position="213"/>
    </location>
    <ligand>
        <name>GTP</name>
        <dbReference type="ChEBI" id="CHEBI:37565"/>
    </ligand>
</feature>
<dbReference type="SUPFAM" id="SSF47895">
    <property type="entry name" value="Transducin (alpha subunit), insertion domain"/>
    <property type="match status" value="1"/>
</dbReference>
<dbReference type="CDD" id="cd00066">
    <property type="entry name" value="G-alpha"/>
    <property type="match status" value="1"/>
</dbReference>
<dbReference type="SMART" id="SM00275">
    <property type="entry name" value="G_alpha"/>
    <property type="match status" value="1"/>
</dbReference>
<dbReference type="GO" id="GO:0007606">
    <property type="term" value="P:sensory perception of chemical stimulus"/>
    <property type="evidence" value="ECO:0007669"/>
    <property type="project" value="TreeGrafter"/>
</dbReference>
<comment type="caution">
    <text evidence="11">The sequence shown here is derived from an EMBL/GenBank/DDBJ whole genome shotgun (WGS) entry which is preliminary data.</text>
</comment>
<dbReference type="PANTHER" id="PTHR10218">
    <property type="entry name" value="GTP-BINDING PROTEIN ALPHA SUBUNIT"/>
    <property type="match status" value="1"/>
</dbReference>
<feature type="binding site" evidence="9">
    <location>
        <begin position="278"/>
        <end position="281"/>
    </location>
    <ligand>
        <name>GTP</name>
        <dbReference type="ChEBI" id="CHEBI:37565"/>
    </ligand>
</feature>
<dbReference type="FunFam" id="3.40.50.300:FF:000720">
    <property type="entry name" value="Guanine nucleotide-binding protein G(k) subunit alpha"/>
    <property type="match status" value="1"/>
</dbReference>
<feature type="binding site" evidence="10">
    <location>
        <position position="182"/>
    </location>
    <ligand>
        <name>Mg(2+)</name>
        <dbReference type="ChEBI" id="CHEBI:18420"/>
    </ligand>
</feature>
<dbReference type="Proteomes" id="UP001231518">
    <property type="component" value="Chromosome 29"/>
</dbReference>
<dbReference type="InterPro" id="IPR001019">
    <property type="entry name" value="Gprotein_alpha_su"/>
</dbReference>
<dbReference type="PRINTS" id="PR00318">
    <property type="entry name" value="GPROTEINA"/>
</dbReference>
<dbReference type="PROSITE" id="PS51882">
    <property type="entry name" value="G_ALPHA"/>
    <property type="match status" value="1"/>
</dbReference>
<sequence length="387" mass="45154">MVWIPCIGGTRDEVEEHSKQIDREIKQWIKSYNEAIKLLLLGTGESGKTTIIKQMKILHVQGFSASERAEKADHIRHNIHESIHDIVDSMAALKIPLQNPKNNKSREYILKYGDNGPKEYTEEYFDHVRLLWRDGGVRECFKRSNEYQLIDSAEYFLDRIDLIEKPDYIPSDADILRCRQKTTGIQKIEFKVKVPKSMHGGVQDFWMFDVGGQRGERKKWIQVFEGIHAIWFLVACSDFDQTLREDGSQNRLKEALVLFEDVWQSRFLLEAGLILFLNKQDILERKVSQGRSIAPYFPQYSDFQAAGDEYTRTKMFIKSLFVELITKKRSRVTVDASAERFVVAEARRARECYFHFTTATDTDNVRTVFRDVHQIILTHMLNNLGVY</sequence>
<dbReference type="GO" id="GO:0005525">
    <property type="term" value="F:GTP binding"/>
    <property type="evidence" value="ECO:0007669"/>
    <property type="project" value="UniProtKB-KW"/>
</dbReference>
<keyword evidence="8" id="KW-0807">Transducer</keyword>
<dbReference type="InterPro" id="IPR027417">
    <property type="entry name" value="P-loop_NTPase"/>
</dbReference>
<keyword evidence="7 9" id="KW-0342">GTP-binding</keyword>
<evidence type="ECO:0000256" key="3">
    <source>
        <dbReference type="ARBA" id="ARBA00011356"/>
    </source>
</evidence>
<evidence type="ECO:0000313" key="12">
    <source>
        <dbReference type="Proteomes" id="UP001231518"/>
    </source>
</evidence>
<dbReference type="Pfam" id="PF00503">
    <property type="entry name" value="G-alpha"/>
    <property type="match status" value="1"/>
</dbReference>
<comment type="function">
    <text evidence="1">Guanine nucleotide-binding proteins (G proteins) are involved as modulators or transducers in various transmembrane signaling systems.</text>
</comment>
<evidence type="ECO:0008006" key="13">
    <source>
        <dbReference type="Google" id="ProtNLM"/>
    </source>
</evidence>
<dbReference type="GO" id="GO:0005737">
    <property type="term" value="C:cytoplasm"/>
    <property type="evidence" value="ECO:0007669"/>
    <property type="project" value="TreeGrafter"/>
</dbReference>
<gene>
    <name evidence="11" type="ORF">PYW07_011827</name>
</gene>
<keyword evidence="4 10" id="KW-0479">Metal-binding</keyword>
<dbReference type="AlphaFoldDB" id="A0AAD7Y767"/>
<dbReference type="GO" id="GO:0001664">
    <property type="term" value="F:G protein-coupled receptor binding"/>
    <property type="evidence" value="ECO:0007669"/>
    <property type="project" value="TreeGrafter"/>
</dbReference>
<reference evidence="11" key="1">
    <citation type="submission" date="2023-03" db="EMBL/GenBank/DDBJ databases">
        <title>Chromosome-level genomes of two armyworms, Mythimna separata and Mythimna loreyi, provide insights into the biosynthesis and reception of sex pheromones.</title>
        <authorList>
            <person name="Zhao H."/>
        </authorList>
    </citation>
    <scope>NUCLEOTIDE SEQUENCE</scope>
    <source>
        <strain evidence="11">BeijingLab</strain>
        <tissue evidence="11">Pupa</tissue>
    </source>
</reference>
<accession>A0AAD7Y767</accession>
<keyword evidence="6 10" id="KW-0460">Magnesium</keyword>
<dbReference type="GO" id="GO:0003924">
    <property type="term" value="F:GTPase activity"/>
    <property type="evidence" value="ECO:0007669"/>
    <property type="project" value="InterPro"/>
</dbReference>
<dbReference type="GO" id="GO:0007191">
    <property type="term" value="P:adenylate cyclase-activating dopamine receptor signaling pathway"/>
    <property type="evidence" value="ECO:0007669"/>
    <property type="project" value="TreeGrafter"/>
</dbReference>
<dbReference type="InterPro" id="IPR011025">
    <property type="entry name" value="GproteinA_insert"/>
</dbReference>
<evidence type="ECO:0000256" key="4">
    <source>
        <dbReference type="ARBA" id="ARBA00022723"/>
    </source>
</evidence>
<feature type="binding site" evidence="9">
    <location>
        <begin position="176"/>
        <end position="182"/>
    </location>
    <ligand>
        <name>GTP</name>
        <dbReference type="ChEBI" id="CHEBI:37565"/>
    </ligand>
</feature>
<proteinExistence type="inferred from homology"/>